<dbReference type="GO" id="GO:0016020">
    <property type="term" value="C:membrane"/>
    <property type="evidence" value="ECO:0007669"/>
    <property type="project" value="InterPro"/>
</dbReference>
<feature type="transmembrane region" description="Helical" evidence="1">
    <location>
        <begin position="235"/>
        <end position="255"/>
    </location>
</feature>
<dbReference type="EMBL" id="LN831302">
    <property type="protein sequence ID" value="CQH59488.1"/>
    <property type="molecule type" value="Genomic_DNA"/>
</dbReference>
<dbReference type="Pfam" id="PF14102">
    <property type="entry name" value="Caps_synth_CapC"/>
    <property type="match status" value="2"/>
</dbReference>
<keyword evidence="1" id="KW-1133">Transmembrane helix</keyword>
<feature type="transmembrane region" description="Helical" evidence="1">
    <location>
        <begin position="43"/>
        <end position="63"/>
    </location>
</feature>
<feature type="transmembrane region" description="Helical" evidence="1">
    <location>
        <begin position="75"/>
        <end position="94"/>
    </location>
</feature>
<reference evidence="3" key="1">
    <citation type="journal article" date="2016" name="Environ. Microbiol.">
        <title>The complete genome of a viable archaeum isolated from 123-million-year-old rock salt.</title>
        <authorList>
            <person name="Jaakkola S.T."/>
            <person name="Pfeiffer F."/>
            <person name="Ravantti J.J."/>
            <person name="Guo Q."/>
            <person name="Liu Y."/>
            <person name="Chen X."/>
            <person name="Ma H."/>
            <person name="Yang C."/>
            <person name="Oksanen H.M."/>
            <person name="Bamford D.H."/>
        </authorList>
    </citation>
    <scope>NUCLEOTIDE SEQUENCE</scope>
    <source>
        <strain evidence="3">JI20-1</strain>
    </source>
</reference>
<dbReference type="GO" id="GO:0045227">
    <property type="term" value="P:capsule polysaccharide biosynthetic process"/>
    <property type="evidence" value="ECO:0007669"/>
    <property type="project" value="InterPro"/>
</dbReference>
<feature type="transmembrane region" description="Helical" evidence="1">
    <location>
        <begin position="132"/>
        <end position="154"/>
    </location>
</feature>
<dbReference type="InterPro" id="IPR008338">
    <property type="entry name" value="Capsule_biosynth_CapC"/>
</dbReference>
<evidence type="ECO:0000313" key="2">
    <source>
        <dbReference type="EMBL" id="CQH59488.1"/>
    </source>
</evidence>
<name>A0A0U5HVQ3_9EURY</name>
<feature type="transmembrane region" description="Helical" evidence="1">
    <location>
        <begin position="211"/>
        <end position="229"/>
    </location>
</feature>
<feature type="transmembrane region" description="Helical" evidence="1">
    <location>
        <begin position="317"/>
        <end position="335"/>
    </location>
</feature>
<dbReference type="RefSeq" id="WP_059057382.1">
    <property type="nucleotide sequence ID" value="NZ_CEML01000001.1"/>
</dbReference>
<keyword evidence="3" id="KW-1185">Reference proteome</keyword>
<dbReference type="Proteomes" id="UP000066737">
    <property type="component" value="Chromosome I"/>
</dbReference>
<dbReference type="AlphaFoldDB" id="A0A0U5HVQ3"/>
<dbReference type="OrthoDB" id="240491at2157"/>
<gene>
    <name evidence="2" type="ORF">HHUB_2990</name>
</gene>
<dbReference type="STRING" id="1407499.HHUB_2990"/>
<feature type="transmembrane region" description="Helical" evidence="1">
    <location>
        <begin position="347"/>
        <end position="365"/>
    </location>
</feature>
<feature type="transmembrane region" description="Helical" evidence="1">
    <location>
        <begin position="100"/>
        <end position="120"/>
    </location>
</feature>
<evidence type="ECO:0000256" key="1">
    <source>
        <dbReference type="SAM" id="Phobius"/>
    </source>
</evidence>
<dbReference type="KEGG" id="hhb:Hhub_2990"/>
<feature type="transmembrane region" description="Helical" evidence="1">
    <location>
        <begin position="262"/>
        <end position="280"/>
    </location>
</feature>
<protein>
    <submittedName>
        <fullName evidence="2">CapC domain protein</fullName>
    </submittedName>
</protein>
<keyword evidence="1" id="KW-0812">Transmembrane</keyword>
<proteinExistence type="predicted"/>
<dbReference type="GeneID" id="26659614"/>
<accession>A0A0U5HVQ3</accession>
<evidence type="ECO:0000313" key="3">
    <source>
        <dbReference type="Proteomes" id="UP000066737"/>
    </source>
</evidence>
<feature type="transmembrane region" description="Helical" evidence="1">
    <location>
        <begin position="187"/>
        <end position="204"/>
    </location>
</feature>
<feature type="transmembrane region" description="Helical" evidence="1">
    <location>
        <begin position="286"/>
        <end position="305"/>
    </location>
</feature>
<keyword evidence="1" id="KW-0472">Membrane</keyword>
<organism evidence="2 3">
    <name type="scientific">Halobacterium hubeiense</name>
    <dbReference type="NCBI Taxonomy" id="1407499"/>
    <lineage>
        <taxon>Archaea</taxon>
        <taxon>Methanobacteriati</taxon>
        <taxon>Methanobacteriota</taxon>
        <taxon>Stenosarchaea group</taxon>
        <taxon>Halobacteria</taxon>
        <taxon>Halobacteriales</taxon>
        <taxon>Halobacteriaceae</taxon>
        <taxon>Halobacterium</taxon>
    </lineage>
</organism>
<sequence>MLAATAIMVLGICVTAAVSQSSGYRLGGVMVLPLLVVYTFREPVTPVVFAVATAAAWGALWALREYTLNHGRRVFLVGVVVGALVSVVTVVAASELVPGVVYYDAEIVGSIFPGIAAYNLMRLDPRDRRADLLGMVAAYVGLVGFGLAAVYALAAAHPCVPPVLLLPTSEVVSCLGLAPVGEPTPHVVPQWLTVAILLADVSVYEAVRERYDLRLAGVILVPLLAVFTVRYADTVVVYALGATAVFFVVSLVHWASLLYGRNLLAVGLVTGLVYSAAVGLTRPVPAPGITLFFVGLFTGIGAYNLHRVAPKNRAASIRVSAALFVVFYVVLLAFVDVPASGLDPFSAGPGVGYLAVGAALVVLAVRDLFDLERATPDAETFARESVFADAQADADVGDSPLVATEDEDR</sequence>